<organism evidence="2">
    <name type="scientific">Pyramimonas obovata</name>
    <dbReference type="NCBI Taxonomy" id="1411642"/>
    <lineage>
        <taxon>Eukaryota</taxon>
        <taxon>Viridiplantae</taxon>
        <taxon>Chlorophyta</taxon>
        <taxon>Pyramimonadophyceae</taxon>
        <taxon>Pyramimonadales</taxon>
        <taxon>Pyramimonadaceae</taxon>
        <taxon>Pyramimonas</taxon>
        <taxon>Pyramimonas incertae sedis</taxon>
    </lineage>
</organism>
<feature type="compositionally biased region" description="Polar residues" evidence="1">
    <location>
        <begin position="293"/>
        <end position="306"/>
    </location>
</feature>
<protein>
    <submittedName>
        <fullName evidence="2">Uncharacterized protein</fullName>
    </submittedName>
</protein>
<sequence length="403" mass="44679">MAKESDNGYESKSRYSRVSSARCASYRAANTRSLRPQTGRSVPSPTKRQLSNSEPRASSARSYKSTNSLAGQYPRLTNADESKSFNRQNSTEWRQQCMTKGHLIPPKKNEGCTVIKQRPESARIVLGSYHNVPLSQWLPARPESARPFAIPRSRPVSRTSCPASFSEGGFNQKGGPTFGTGRTAVNEWKDDTHIIDWYKGVKEREKKAKLVIQRAAIKDDERVLRRIQRQHQLEANRRMMDPESAASIAYAELHPDKRKGGSAVRSSKPSALDAMQSASQKTVLGGQKEGNKGSHSTSRAQSAHNPSTHKGHVKTPIRGKTPVQSAPATPAAGLGGTGFHVQEDNVEEKPRPRSARFATEEKVRTLEWQPLRDPPRDKQKAPLVSETTVWVNPGLFRTVSIIK</sequence>
<feature type="compositionally biased region" description="Basic and acidic residues" evidence="1">
    <location>
        <begin position="1"/>
        <end position="13"/>
    </location>
</feature>
<dbReference type="AlphaFoldDB" id="A0A7S0RPZ8"/>
<evidence type="ECO:0000313" key="2">
    <source>
        <dbReference type="EMBL" id="CAD8682851.1"/>
    </source>
</evidence>
<name>A0A7S0RPZ8_9CHLO</name>
<feature type="region of interest" description="Disordered" evidence="1">
    <location>
        <begin position="253"/>
        <end position="382"/>
    </location>
</feature>
<evidence type="ECO:0000256" key="1">
    <source>
        <dbReference type="SAM" id="MobiDB-lite"/>
    </source>
</evidence>
<reference evidence="2" key="1">
    <citation type="submission" date="2021-01" db="EMBL/GenBank/DDBJ databases">
        <authorList>
            <person name="Corre E."/>
            <person name="Pelletier E."/>
            <person name="Niang G."/>
            <person name="Scheremetjew M."/>
            <person name="Finn R."/>
            <person name="Kale V."/>
            <person name="Holt S."/>
            <person name="Cochrane G."/>
            <person name="Meng A."/>
            <person name="Brown T."/>
            <person name="Cohen L."/>
        </authorList>
    </citation>
    <scope>NUCLEOTIDE SEQUENCE</scope>
    <source>
        <strain evidence="2">CCMP722</strain>
    </source>
</reference>
<feature type="compositionally biased region" description="Basic residues" evidence="1">
    <location>
        <begin position="307"/>
        <end position="317"/>
    </location>
</feature>
<feature type="region of interest" description="Disordered" evidence="1">
    <location>
        <begin position="152"/>
        <end position="178"/>
    </location>
</feature>
<dbReference type="EMBL" id="HBFA01032007">
    <property type="protein sequence ID" value="CAD8682851.1"/>
    <property type="molecule type" value="Transcribed_RNA"/>
</dbReference>
<accession>A0A7S0RPZ8</accession>
<proteinExistence type="predicted"/>
<feature type="compositionally biased region" description="Polar residues" evidence="1">
    <location>
        <begin position="28"/>
        <end position="70"/>
    </location>
</feature>
<gene>
    <name evidence="2" type="ORF">POBO1169_LOCUS16124</name>
</gene>
<feature type="compositionally biased region" description="Basic and acidic residues" evidence="1">
    <location>
        <begin position="341"/>
        <end position="351"/>
    </location>
</feature>
<feature type="region of interest" description="Disordered" evidence="1">
    <location>
        <begin position="1"/>
        <end position="90"/>
    </location>
</feature>